<feature type="region of interest" description="Disordered" evidence="1">
    <location>
        <begin position="1"/>
        <end position="27"/>
    </location>
</feature>
<dbReference type="AlphaFoldDB" id="A0A3S0HX58"/>
<dbReference type="OrthoDB" id="425502at2"/>
<comment type="caution">
    <text evidence="2">The sequence shown here is derived from an EMBL/GenBank/DDBJ whole genome shotgun (WGS) entry which is preliminary data.</text>
</comment>
<reference evidence="2 3" key="1">
    <citation type="submission" date="2018-12" db="EMBL/GenBank/DDBJ databases">
        <authorList>
            <person name="Yang Y."/>
        </authorList>
    </citation>
    <scope>NUCLEOTIDE SEQUENCE [LARGE SCALE GENOMIC DNA]</scope>
    <source>
        <strain evidence="2 3">L-25-5w-1</strain>
    </source>
</reference>
<evidence type="ECO:0000313" key="3">
    <source>
        <dbReference type="Proteomes" id="UP000277007"/>
    </source>
</evidence>
<proteinExistence type="predicted"/>
<name>A0A3S0HX58_9PROT</name>
<evidence type="ECO:0000256" key="1">
    <source>
        <dbReference type="SAM" id="MobiDB-lite"/>
    </source>
</evidence>
<organism evidence="2 3">
    <name type="scientific">Azospirillum griseum</name>
    <dbReference type="NCBI Taxonomy" id="2496639"/>
    <lineage>
        <taxon>Bacteria</taxon>
        <taxon>Pseudomonadati</taxon>
        <taxon>Pseudomonadota</taxon>
        <taxon>Alphaproteobacteria</taxon>
        <taxon>Rhodospirillales</taxon>
        <taxon>Azospirillaceae</taxon>
        <taxon>Azospirillum</taxon>
    </lineage>
</organism>
<dbReference type="EMBL" id="RXMA01000033">
    <property type="protein sequence ID" value="RTR15620.1"/>
    <property type="molecule type" value="Genomic_DNA"/>
</dbReference>
<sequence length="73" mass="8226">MISSRDGRVSWNRMQEGADTGEGRGRAAQRDVRRYNIAVYDRALFKLAAGSRRKLSACPELAPVLDRCRIAIF</sequence>
<protein>
    <submittedName>
        <fullName evidence="2">Uncharacterized protein</fullName>
    </submittedName>
</protein>
<accession>A0A3S0HX58</accession>
<gene>
    <name evidence="2" type="ORF">EJ903_22910</name>
</gene>
<keyword evidence="3" id="KW-1185">Reference proteome</keyword>
<dbReference type="Proteomes" id="UP000277007">
    <property type="component" value="Unassembled WGS sequence"/>
</dbReference>
<evidence type="ECO:0000313" key="2">
    <source>
        <dbReference type="EMBL" id="RTR15620.1"/>
    </source>
</evidence>
<dbReference type="RefSeq" id="WP_126619833.1">
    <property type="nucleotide sequence ID" value="NZ_JBHUCY010000026.1"/>
</dbReference>